<keyword evidence="1 7" id="KW-0963">Cytoplasm</keyword>
<dbReference type="GO" id="GO:0003677">
    <property type="term" value="F:DNA binding"/>
    <property type="evidence" value="ECO:0007669"/>
    <property type="project" value="UniProtKB-UniRule"/>
</dbReference>
<sequence>MVEFLTTGDILMEDKRISKAVIARLPRYYRYLGEISEEGIERISSKELSVRMKVTASQIRQDLNNFGGFGQQGYGYNVKYLYNEIGKILGIDRQHNLIVIGAGNLGNALTNYTNFEKRGFVIKAMFDVKPQLIGKEIRKVKIYHLDTLEDYISKHQIQIAVLSIPKNEAIAVAKRLVNAGIKAILNFAHTDLEVPEDVIVENVHLSDFLMKLSYRVSSLTENQ</sequence>
<evidence type="ECO:0000259" key="8">
    <source>
        <dbReference type="SMART" id="SM00881"/>
    </source>
</evidence>
<dbReference type="Pfam" id="PF06971">
    <property type="entry name" value="Put_DNA-bind_N"/>
    <property type="match status" value="1"/>
</dbReference>
<evidence type="ECO:0000256" key="5">
    <source>
        <dbReference type="ARBA" id="ARBA00023125"/>
    </source>
</evidence>
<keyword evidence="2 7" id="KW-0678">Repressor</keyword>
<dbReference type="SUPFAM" id="SSF46785">
    <property type="entry name" value="Winged helix' DNA-binding domain"/>
    <property type="match status" value="1"/>
</dbReference>
<comment type="similarity">
    <text evidence="7">Belongs to the transcriptional regulatory Rex family.</text>
</comment>
<dbReference type="NCBIfam" id="NF003996">
    <property type="entry name" value="PRK05472.2-5"/>
    <property type="match status" value="1"/>
</dbReference>
<dbReference type="NCBIfam" id="NF003989">
    <property type="entry name" value="PRK05472.1-3"/>
    <property type="match status" value="1"/>
</dbReference>
<feature type="DNA-binding region" description="H-T-H motif" evidence="7">
    <location>
        <begin position="27"/>
        <end position="66"/>
    </location>
</feature>
<dbReference type="EMBL" id="ACZL01000014">
    <property type="protein sequence ID" value="EHI56054.1"/>
    <property type="molecule type" value="Genomic_DNA"/>
</dbReference>
<dbReference type="GO" id="GO:0005737">
    <property type="term" value="C:cytoplasm"/>
    <property type="evidence" value="ECO:0007669"/>
    <property type="project" value="UniProtKB-SubCell"/>
</dbReference>
<dbReference type="InterPro" id="IPR036390">
    <property type="entry name" value="WH_DNA-bd_sf"/>
</dbReference>
<reference evidence="9 10" key="1">
    <citation type="submission" date="2011-08" db="EMBL/GenBank/DDBJ databases">
        <title>The Genome Sequence of Johnsonella ignava ATCC 51276.</title>
        <authorList>
            <consortium name="The Broad Institute Genome Sequencing Platform"/>
            <person name="Earl A."/>
            <person name="Ward D."/>
            <person name="Feldgarden M."/>
            <person name="Gevers D."/>
            <person name="Izard J."/>
            <person name="Blanton J.M."/>
            <person name="Baranova O.V."/>
            <person name="Dewhirst F.E."/>
            <person name="Young S.K."/>
            <person name="Zeng Q."/>
            <person name="Gargeya S."/>
            <person name="Fitzgerald M."/>
            <person name="Haas B."/>
            <person name="Abouelleil A."/>
            <person name="Alvarado L."/>
            <person name="Arachchi H.M."/>
            <person name="Berlin A."/>
            <person name="Brown A."/>
            <person name="Chapman S.B."/>
            <person name="Chen Z."/>
            <person name="Dunbar C."/>
            <person name="Freedman E."/>
            <person name="Gearin G."/>
            <person name="Gellesch M."/>
            <person name="Goldberg J."/>
            <person name="Griggs A."/>
            <person name="Gujja S."/>
            <person name="Heiman D."/>
            <person name="Howarth C."/>
            <person name="Larson L."/>
            <person name="Lui A."/>
            <person name="MacDonald P.J.P."/>
            <person name="Montmayeur A."/>
            <person name="Murphy C."/>
            <person name="Neiman D."/>
            <person name="Pearson M."/>
            <person name="Priest M."/>
            <person name="Roberts A."/>
            <person name="Saif S."/>
            <person name="Shea T."/>
            <person name="Shenoy N."/>
            <person name="Sisk P."/>
            <person name="Stolte C."/>
            <person name="Sykes S."/>
            <person name="Wortman J."/>
            <person name="Nusbaum C."/>
            <person name="Birren B."/>
        </authorList>
    </citation>
    <scope>NUCLEOTIDE SEQUENCE [LARGE SCALE GENOMIC DNA]</scope>
    <source>
        <strain evidence="9 10">ATCC 51276</strain>
    </source>
</reference>
<dbReference type="Proteomes" id="UP000003011">
    <property type="component" value="Unassembled WGS sequence"/>
</dbReference>
<dbReference type="InterPro" id="IPR003781">
    <property type="entry name" value="CoA-bd"/>
</dbReference>
<dbReference type="PANTHER" id="PTHR35786:SF1">
    <property type="entry name" value="REDOX-SENSING TRANSCRIPTIONAL REPRESSOR REX 1"/>
    <property type="match status" value="1"/>
</dbReference>
<organism evidence="9 10">
    <name type="scientific">Johnsonella ignava ATCC 51276</name>
    <dbReference type="NCBI Taxonomy" id="679200"/>
    <lineage>
        <taxon>Bacteria</taxon>
        <taxon>Bacillati</taxon>
        <taxon>Bacillota</taxon>
        <taxon>Clostridia</taxon>
        <taxon>Lachnospirales</taxon>
        <taxon>Lachnospiraceae</taxon>
        <taxon>Johnsonella</taxon>
    </lineage>
</organism>
<comment type="caution">
    <text evidence="9">The sequence shown here is derived from an EMBL/GenBank/DDBJ whole genome shotgun (WGS) entry which is preliminary data.</text>
</comment>
<name>G5GGZ6_9FIRM</name>
<evidence type="ECO:0000313" key="9">
    <source>
        <dbReference type="EMBL" id="EHI56054.1"/>
    </source>
</evidence>
<evidence type="ECO:0000313" key="10">
    <source>
        <dbReference type="Proteomes" id="UP000003011"/>
    </source>
</evidence>
<dbReference type="eggNOG" id="COG2344">
    <property type="taxonomic scope" value="Bacteria"/>
</dbReference>
<evidence type="ECO:0000256" key="7">
    <source>
        <dbReference type="HAMAP-Rule" id="MF_01131"/>
    </source>
</evidence>
<dbReference type="PATRIC" id="fig|679200.3.peg.882"/>
<evidence type="ECO:0000256" key="4">
    <source>
        <dbReference type="ARBA" id="ARBA00023027"/>
    </source>
</evidence>
<dbReference type="NCBIfam" id="NF003993">
    <property type="entry name" value="PRK05472.2-2"/>
    <property type="match status" value="1"/>
</dbReference>
<dbReference type="GO" id="GO:0045892">
    <property type="term" value="P:negative regulation of DNA-templated transcription"/>
    <property type="evidence" value="ECO:0007669"/>
    <property type="project" value="InterPro"/>
</dbReference>
<keyword evidence="4 7" id="KW-0520">NAD</keyword>
<keyword evidence="10" id="KW-1185">Reference proteome</keyword>
<dbReference type="InterPro" id="IPR058236">
    <property type="entry name" value="Rex_actinobacterial-type"/>
</dbReference>
<dbReference type="GO" id="GO:0051775">
    <property type="term" value="P:response to redox state"/>
    <property type="evidence" value="ECO:0007669"/>
    <property type="project" value="InterPro"/>
</dbReference>
<dbReference type="InterPro" id="IPR009718">
    <property type="entry name" value="Rex_DNA-bd_C_dom"/>
</dbReference>
<comment type="subunit">
    <text evidence="7">Homodimer.</text>
</comment>
<dbReference type="SUPFAM" id="SSF51735">
    <property type="entry name" value="NAD(P)-binding Rossmann-fold domains"/>
    <property type="match status" value="1"/>
</dbReference>
<dbReference type="HAMAP" id="MF_01131">
    <property type="entry name" value="Rex"/>
    <property type="match status" value="1"/>
</dbReference>
<keyword evidence="6 7" id="KW-0804">Transcription</keyword>
<dbReference type="HOGENOM" id="CLU_061534_1_0_9"/>
<proteinExistence type="inferred from homology"/>
<dbReference type="GO" id="GO:0003700">
    <property type="term" value="F:DNA-binding transcription factor activity"/>
    <property type="evidence" value="ECO:0007669"/>
    <property type="project" value="UniProtKB-UniRule"/>
</dbReference>
<evidence type="ECO:0000256" key="3">
    <source>
        <dbReference type="ARBA" id="ARBA00023015"/>
    </source>
</evidence>
<dbReference type="InterPro" id="IPR036388">
    <property type="entry name" value="WH-like_DNA-bd_sf"/>
</dbReference>
<evidence type="ECO:0000256" key="6">
    <source>
        <dbReference type="ARBA" id="ARBA00023163"/>
    </source>
</evidence>
<dbReference type="NCBIfam" id="NF003994">
    <property type="entry name" value="PRK05472.2-3"/>
    <property type="match status" value="1"/>
</dbReference>
<dbReference type="InterPro" id="IPR036291">
    <property type="entry name" value="NAD(P)-bd_dom_sf"/>
</dbReference>
<gene>
    <name evidence="7" type="primary">rex</name>
    <name evidence="9" type="ORF">HMPREF9333_00836</name>
</gene>
<accession>G5GGZ6</accession>
<dbReference type="NCBIfam" id="NF003990">
    <property type="entry name" value="PRK05472.1-4"/>
    <property type="match status" value="1"/>
</dbReference>
<evidence type="ECO:0000256" key="1">
    <source>
        <dbReference type="ARBA" id="ARBA00022490"/>
    </source>
</evidence>
<protein>
    <recommendedName>
        <fullName evidence="7">Redox-sensing transcriptional repressor Rex</fullName>
    </recommendedName>
</protein>
<dbReference type="Pfam" id="PF02629">
    <property type="entry name" value="CoA_binding"/>
    <property type="match status" value="1"/>
</dbReference>
<keyword evidence="3 7" id="KW-0805">Transcription regulation</keyword>
<dbReference type="STRING" id="679200.HMPREF9333_00836"/>
<dbReference type="PANTHER" id="PTHR35786">
    <property type="entry name" value="REDOX-SENSING TRANSCRIPTIONAL REPRESSOR REX"/>
    <property type="match status" value="1"/>
</dbReference>
<dbReference type="Gene3D" id="1.10.10.10">
    <property type="entry name" value="Winged helix-like DNA-binding domain superfamily/Winged helix DNA-binding domain"/>
    <property type="match status" value="1"/>
</dbReference>
<keyword evidence="5 7" id="KW-0238">DNA-binding</keyword>
<dbReference type="SMART" id="SM00881">
    <property type="entry name" value="CoA_binding"/>
    <property type="match status" value="1"/>
</dbReference>
<dbReference type="Gene3D" id="3.40.50.720">
    <property type="entry name" value="NAD(P)-binding Rossmann-like Domain"/>
    <property type="match status" value="1"/>
</dbReference>
<dbReference type="AlphaFoldDB" id="G5GGZ6"/>
<evidence type="ECO:0000256" key="2">
    <source>
        <dbReference type="ARBA" id="ARBA00022491"/>
    </source>
</evidence>
<feature type="binding site" evidence="7">
    <location>
        <begin position="101"/>
        <end position="106"/>
    </location>
    <ligand>
        <name>NAD(+)</name>
        <dbReference type="ChEBI" id="CHEBI:57540"/>
    </ligand>
</feature>
<comment type="subcellular location">
    <subcellularLocation>
        <location evidence="7">Cytoplasm</location>
    </subcellularLocation>
</comment>
<dbReference type="InterPro" id="IPR022876">
    <property type="entry name" value="Tscrpt_rep_Rex"/>
</dbReference>
<feature type="domain" description="CoA-binding" evidence="8">
    <location>
        <begin position="90"/>
        <end position="191"/>
    </location>
</feature>
<comment type="function">
    <text evidence="7">Modulates transcription in response to changes in cellular NADH/NAD(+) redox state.</text>
</comment>
<dbReference type="NCBIfam" id="NF003995">
    <property type="entry name" value="PRK05472.2-4"/>
    <property type="match status" value="1"/>
</dbReference>